<dbReference type="Proteomes" id="UP000593566">
    <property type="component" value="Unassembled WGS sequence"/>
</dbReference>
<organism evidence="4 5">
    <name type="scientific">Letharia lupina</name>
    <dbReference type="NCBI Taxonomy" id="560253"/>
    <lineage>
        <taxon>Eukaryota</taxon>
        <taxon>Fungi</taxon>
        <taxon>Dikarya</taxon>
        <taxon>Ascomycota</taxon>
        <taxon>Pezizomycotina</taxon>
        <taxon>Lecanoromycetes</taxon>
        <taxon>OSLEUM clade</taxon>
        <taxon>Lecanoromycetidae</taxon>
        <taxon>Lecanorales</taxon>
        <taxon>Lecanorineae</taxon>
        <taxon>Parmeliaceae</taxon>
        <taxon>Letharia</taxon>
    </lineage>
</organism>
<comment type="caution">
    <text evidence="4">The sequence shown here is derived from an EMBL/GenBank/DDBJ whole genome shotgun (WGS) entry which is preliminary data.</text>
</comment>
<keyword evidence="5" id="KW-1185">Reference proteome</keyword>
<dbReference type="GO" id="GO:0016491">
    <property type="term" value="F:oxidoreductase activity"/>
    <property type="evidence" value="ECO:0007669"/>
    <property type="project" value="UniProtKB-KW"/>
</dbReference>
<protein>
    <recommendedName>
        <fullName evidence="6">Oxidase ustYa</fullName>
    </recommendedName>
</protein>
<dbReference type="PANTHER" id="PTHR33365:SF11">
    <property type="entry name" value="TAT PATHWAY SIGNAL SEQUENCE"/>
    <property type="match status" value="1"/>
</dbReference>
<dbReference type="PANTHER" id="PTHR33365">
    <property type="entry name" value="YALI0B05434P"/>
    <property type="match status" value="1"/>
</dbReference>
<dbReference type="GO" id="GO:0043386">
    <property type="term" value="P:mycotoxin biosynthetic process"/>
    <property type="evidence" value="ECO:0007669"/>
    <property type="project" value="InterPro"/>
</dbReference>
<dbReference type="InterPro" id="IPR021765">
    <property type="entry name" value="UstYa-like"/>
</dbReference>
<keyword evidence="2" id="KW-0560">Oxidoreductase</keyword>
<proteinExistence type="inferred from homology"/>
<dbReference type="Pfam" id="PF11807">
    <property type="entry name" value="UstYa"/>
    <property type="match status" value="1"/>
</dbReference>
<comment type="pathway">
    <text evidence="1">Mycotoxin biosynthesis.</text>
</comment>
<comment type="similarity">
    <text evidence="3">Belongs to the ustYa family.</text>
</comment>
<evidence type="ECO:0000256" key="3">
    <source>
        <dbReference type="ARBA" id="ARBA00035112"/>
    </source>
</evidence>
<evidence type="ECO:0008006" key="6">
    <source>
        <dbReference type="Google" id="ProtNLM"/>
    </source>
</evidence>
<dbReference type="RefSeq" id="XP_037147818.1">
    <property type="nucleotide sequence ID" value="XM_037296637.1"/>
</dbReference>
<evidence type="ECO:0000256" key="2">
    <source>
        <dbReference type="ARBA" id="ARBA00023002"/>
    </source>
</evidence>
<reference evidence="4 5" key="1">
    <citation type="journal article" date="2020" name="Genomics">
        <title>Complete, high-quality genomes from long-read metagenomic sequencing of two wolf lichen thalli reveals enigmatic genome architecture.</title>
        <authorList>
            <person name="McKenzie S.K."/>
            <person name="Walston R.F."/>
            <person name="Allen J.L."/>
        </authorList>
    </citation>
    <scope>NUCLEOTIDE SEQUENCE [LARGE SCALE GENOMIC DNA]</scope>
    <source>
        <strain evidence="4">WasteWater1</strain>
    </source>
</reference>
<sequence>MLGFLDYWRQEAQGSYRQVPEGEDSSSRERHDTPRPTILHFVVQKIYEVAPFLLLLNLVFATVWTAQGLLHISKRPRAVIPDIPIITTTFDENATFMAPASPESDAAWEALRPKGGGAIVVPNAKAYGLKPGIPMKTGPDVYGISMFHQLHCLTVLRASYYAALNGTVPAFTQPGIELVSEEKKLMLLRGHTAHCFDYVRQGIMCAGDLTIESANEFPEKWLEGIGEDALREKYGGHKPVLVDGWGIKHQCRNFGEAWDWTSRNRVPDGSGVVL</sequence>
<dbReference type="AlphaFoldDB" id="A0A8H6C7I0"/>
<gene>
    <name evidence="4" type="ORF">HO133_005730</name>
</gene>
<dbReference type="GeneID" id="59334135"/>
<evidence type="ECO:0000313" key="4">
    <source>
        <dbReference type="EMBL" id="KAF6218383.1"/>
    </source>
</evidence>
<dbReference type="EMBL" id="JACCJB010000022">
    <property type="protein sequence ID" value="KAF6218383.1"/>
    <property type="molecule type" value="Genomic_DNA"/>
</dbReference>
<accession>A0A8H6C7I0</accession>
<evidence type="ECO:0000256" key="1">
    <source>
        <dbReference type="ARBA" id="ARBA00004685"/>
    </source>
</evidence>
<evidence type="ECO:0000313" key="5">
    <source>
        <dbReference type="Proteomes" id="UP000593566"/>
    </source>
</evidence>
<name>A0A8H6C7I0_9LECA</name>